<feature type="chain" id="PRO_5004792616" description="Peptidoglycan peptidase" evidence="1">
    <location>
        <begin position="27"/>
        <end position="210"/>
    </location>
</feature>
<sequence length="210" mass="23727">MMLFNKRLGALLFLAVFLLAGLVSQAQELPKVQEGDIIFQTSRSAQSLAIQQATGSRYSHMGIILLSSGKPYVFEAAATVKYTPLSAWIDRGERKHFVIKRLKNAGHSLTAQEQLRINKQAQRFLGMPYDAQFSWSDDKMYCSELVWKIYDRALGIQIGKLQKVREFHLDTPAIKQKLHERYGTQIPWNAAVISPKAMFESPLLATVIAN</sequence>
<accession>W0LJ97</accession>
<dbReference type="Proteomes" id="UP000019030">
    <property type="component" value="Chromosome"/>
</dbReference>
<dbReference type="AlphaFoldDB" id="W0LJ97"/>
<feature type="signal peptide" evidence="1">
    <location>
        <begin position="1"/>
        <end position="26"/>
    </location>
</feature>
<dbReference type="SUPFAM" id="SSF54001">
    <property type="entry name" value="Cysteine proteinases"/>
    <property type="match status" value="1"/>
</dbReference>
<proteinExistence type="predicted"/>
<keyword evidence="3" id="KW-1185">Reference proteome</keyword>
<dbReference type="InterPro" id="IPR038765">
    <property type="entry name" value="Papain-like_cys_pep_sf"/>
</dbReference>
<keyword evidence="1" id="KW-0732">Signal</keyword>
<protein>
    <recommendedName>
        <fullName evidence="4">Peptidoglycan peptidase</fullName>
    </recommendedName>
</protein>
<reference evidence="2 3" key="2">
    <citation type="submission" date="2015-03" db="EMBL/GenBank/DDBJ databases">
        <authorList>
            <person name="Chan K.-G."/>
        </authorList>
    </citation>
    <scope>NUCLEOTIDE SEQUENCE [LARGE SCALE GENOMIC DNA]</scope>
    <source>
        <strain evidence="2 3">RB-25</strain>
    </source>
</reference>
<dbReference type="EMBL" id="CP007044">
    <property type="protein sequence ID" value="AHG22499.1"/>
    <property type="molecule type" value="Genomic_DNA"/>
</dbReference>
<dbReference type="InterPro" id="IPR024453">
    <property type="entry name" value="Peptidase_C92"/>
</dbReference>
<evidence type="ECO:0000313" key="3">
    <source>
        <dbReference type="Proteomes" id="UP000019030"/>
    </source>
</evidence>
<reference evidence="2 3" key="1">
    <citation type="submission" date="2014-01" db="EMBL/GenBank/DDBJ databases">
        <title>Isolation of Serratia multitudinisentens RB-25 from Ex-Landfill site.</title>
        <authorList>
            <person name="Robson E.H.J."/>
        </authorList>
    </citation>
    <scope>NUCLEOTIDE SEQUENCE [LARGE SCALE GENOMIC DNA]</scope>
    <source>
        <strain evidence="2 3">RB-25</strain>
    </source>
</reference>
<organism evidence="2 3">
    <name type="scientific">Chania multitudinisentens RB-25</name>
    <dbReference type="NCBI Taxonomy" id="1441930"/>
    <lineage>
        <taxon>Bacteria</taxon>
        <taxon>Pseudomonadati</taxon>
        <taxon>Pseudomonadota</taxon>
        <taxon>Gammaproteobacteria</taxon>
        <taxon>Enterobacterales</taxon>
        <taxon>Yersiniaceae</taxon>
        <taxon>Chania</taxon>
    </lineage>
</organism>
<dbReference type="eggNOG" id="COG3863">
    <property type="taxonomic scope" value="Bacteria"/>
</dbReference>
<dbReference type="STRING" id="1441930.Z042_24980"/>
<evidence type="ECO:0008006" key="4">
    <source>
        <dbReference type="Google" id="ProtNLM"/>
    </source>
</evidence>
<dbReference type="KEGG" id="sfo:Z042_24980"/>
<name>W0LJ97_9GAMM</name>
<dbReference type="RefSeq" id="WP_024910693.1">
    <property type="nucleotide sequence ID" value="NZ_CP007044.2"/>
</dbReference>
<dbReference type="Gene3D" id="3.90.1720.10">
    <property type="entry name" value="endopeptidase domain like (from Nostoc punctiforme)"/>
    <property type="match status" value="1"/>
</dbReference>
<evidence type="ECO:0000313" key="2">
    <source>
        <dbReference type="EMBL" id="AHG22499.1"/>
    </source>
</evidence>
<gene>
    <name evidence="2" type="ORF">Z042_24980</name>
</gene>
<dbReference type="NCBIfam" id="NF007458">
    <property type="entry name" value="PRK10030.1"/>
    <property type="match status" value="1"/>
</dbReference>
<dbReference type="PATRIC" id="fig|1441930.4.peg.4947"/>
<dbReference type="Pfam" id="PF05708">
    <property type="entry name" value="Peptidase_C92"/>
    <property type="match status" value="1"/>
</dbReference>
<dbReference type="HOGENOM" id="CLU_104117_0_0_6"/>
<evidence type="ECO:0000256" key="1">
    <source>
        <dbReference type="SAM" id="SignalP"/>
    </source>
</evidence>